<organism evidence="1 2">
    <name type="scientific">Coptis chinensis</name>
    <dbReference type="NCBI Taxonomy" id="261450"/>
    <lineage>
        <taxon>Eukaryota</taxon>
        <taxon>Viridiplantae</taxon>
        <taxon>Streptophyta</taxon>
        <taxon>Embryophyta</taxon>
        <taxon>Tracheophyta</taxon>
        <taxon>Spermatophyta</taxon>
        <taxon>Magnoliopsida</taxon>
        <taxon>Ranunculales</taxon>
        <taxon>Ranunculaceae</taxon>
        <taxon>Coptidoideae</taxon>
        <taxon>Coptis</taxon>
    </lineage>
</organism>
<keyword evidence="2" id="KW-1185">Reference proteome</keyword>
<gene>
    <name evidence="1" type="ORF">IFM89_017668</name>
</gene>
<dbReference type="EMBL" id="JADFTS010000009">
    <property type="protein sequence ID" value="KAF9588989.1"/>
    <property type="molecule type" value="Genomic_DNA"/>
</dbReference>
<dbReference type="Proteomes" id="UP000631114">
    <property type="component" value="Unassembled WGS sequence"/>
</dbReference>
<evidence type="ECO:0000313" key="1">
    <source>
        <dbReference type="EMBL" id="KAF9588989.1"/>
    </source>
</evidence>
<comment type="caution">
    <text evidence="1">The sequence shown here is derived from an EMBL/GenBank/DDBJ whole genome shotgun (WGS) entry which is preliminary data.</text>
</comment>
<evidence type="ECO:0000313" key="2">
    <source>
        <dbReference type="Proteomes" id="UP000631114"/>
    </source>
</evidence>
<dbReference type="PANTHER" id="PTHR34569:SF17">
    <property type="entry name" value="UBIQUITIN-PROTEIN LIGASE ARKADIA-A, PUTATIVE-RELATED"/>
    <property type="match status" value="1"/>
</dbReference>
<accession>A0A835GX13</accession>
<reference evidence="1 2" key="1">
    <citation type="submission" date="2020-10" db="EMBL/GenBank/DDBJ databases">
        <title>The Coptis chinensis genome and diversification of protoberbering-type alkaloids.</title>
        <authorList>
            <person name="Wang B."/>
            <person name="Shu S."/>
            <person name="Song C."/>
            <person name="Liu Y."/>
        </authorList>
    </citation>
    <scope>NUCLEOTIDE SEQUENCE [LARGE SCALE GENOMIC DNA]</scope>
    <source>
        <strain evidence="1">HL-2020</strain>
        <tissue evidence="1">Leaf</tissue>
    </source>
</reference>
<dbReference type="OrthoDB" id="1364464at2759"/>
<name>A0A835GX13_9MAGN</name>
<sequence length="136" mass="15586">MEMKKFEKVLSLRFKNDSANIIRCPLLDDQKYTSLRDILPHSPTFTTATNYEGNGFDSSNICIRNQLVKQAASAYLQSAILTNRNQHWMVRIWGKLHDLRSSWNIYVGYPLQACAGHILHFIAYILNPIGGVCIRD</sequence>
<dbReference type="PANTHER" id="PTHR34569">
    <property type="entry name" value="EXPRESSED PROTEIN"/>
    <property type="match status" value="1"/>
</dbReference>
<dbReference type="AlphaFoldDB" id="A0A835GX13"/>
<protein>
    <submittedName>
        <fullName evidence="1">Uncharacterized protein</fullName>
    </submittedName>
</protein>
<proteinExistence type="predicted"/>